<evidence type="ECO:0000313" key="1">
    <source>
        <dbReference type="EMBL" id="KAJ7712845.1"/>
    </source>
</evidence>
<reference evidence="1" key="1">
    <citation type="submission" date="2023-03" db="EMBL/GenBank/DDBJ databases">
        <title>Massive genome expansion in bonnet fungi (Mycena s.s.) driven by repeated elements and novel gene families across ecological guilds.</title>
        <authorList>
            <consortium name="Lawrence Berkeley National Laboratory"/>
            <person name="Harder C.B."/>
            <person name="Miyauchi S."/>
            <person name="Viragh M."/>
            <person name="Kuo A."/>
            <person name="Thoen E."/>
            <person name="Andreopoulos B."/>
            <person name="Lu D."/>
            <person name="Skrede I."/>
            <person name="Drula E."/>
            <person name="Henrissat B."/>
            <person name="Morin E."/>
            <person name="Kohler A."/>
            <person name="Barry K."/>
            <person name="LaButti K."/>
            <person name="Morin E."/>
            <person name="Salamov A."/>
            <person name="Lipzen A."/>
            <person name="Mereny Z."/>
            <person name="Hegedus B."/>
            <person name="Baldrian P."/>
            <person name="Stursova M."/>
            <person name="Weitz H."/>
            <person name="Taylor A."/>
            <person name="Grigoriev I.V."/>
            <person name="Nagy L.G."/>
            <person name="Martin F."/>
            <person name="Kauserud H."/>
        </authorList>
    </citation>
    <scope>NUCLEOTIDE SEQUENCE</scope>
    <source>
        <strain evidence="1">CBHHK182m</strain>
    </source>
</reference>
<dbReference type="AlphaFoldDB" id="A0AAD7H5I4"/>
<keyword evidence="2" id="KW-1185">Reference proteome</keyword>
<evidence type="ECO:0000313" key="2">
    <source>
        <dbReference type="Proteomes" id="UP001215598"/>
    </source>
</evidence>
<dbReference type="EMBL" id="JARKIB010000356">
    <property type="protein sequence ID" value="KAJ7712845.1"/>
    <property type="molecule type" value="Genomic_DNA"/>
</dbReference>
<dbReference type="Proteomes" id="UP001215598">
    <property type="component" value="Unassembled WGS sequence"/>
</dbReference>
<organism evidence="1 2">
    <name type="scientific">Mycena metata</name>
    <dbReference type="NCBI Taxonomy" id="1033252"/>
    <lineage>
        <taxon>Eukaryota</taxon>
        <taxon>Fungi</taxon>
        <taxon>Dikarya</taxon>
        <taxon>Basidiomycota</taxon>
        <taxon>Agaricomycotina</taxon>
        <taxon>Agaricomycetes</taxon>
        <taxon>Agaricomycetidae</taxon>
        <taxon>Agaricales</taxon>
        <taxon>Marasmiineae</taxon>
        <taxon>Mycenaceae</taxon>
        <taxon>Mycena</taxon>
    </lineage>
</organism>
<comment type="caution">
    <text evidence="1">The sequence shown here is derived from an EMBL/GenBank/DDBJ whole genome shotgun (WGS) entry which is preliminary data.</text>
</comment>
<sequence length="51" mass="5757">MLCNKCGLFERAYSKPLLEKFPHERGPLASSTLRAVRRVFLALSVDSSFLT</sequence>
<accession>A0AAD7H5I4</accession>
<gene>
    <name evidence="1" type="ORF">B0H16DRAFT_1623425</name>
</gene>
<protein>
    <submittedName>
        <fullName evidence="1">Uncharacterized protein</fullName>
    </submittedName>
</protein>
<proteinExistence type="predicted"/>
<name>A0AAD7H5I4_9AGAR</name>